<feature type="domain" description="Stress-response A/B barrel" evidence="1">
    <location>
        <begin position="2"/>
        <end position="95"/>
    </location>
</feature>
<gene>
    <name evidence="2" type="ORF">H7849_10600</name>
</gene>
<dbReference type="AlphaFoldDB" id="A0A7G8BP25"/>
<sequence>MYIHCFAFRWKPGVTDEQIERAAVEIRAFQGHIPGLLETYVGRNESPRGQGYAFGGVMKFSDKSSFEAYGQNPVHQKLLSWLMPLIEPVELDFEA</sequence>
<reference evidence="2 3" key="1">
    <citation type="submission" date="2020-08" db="EMBL/GenBank/DDBJ databases">
        <title>Edaphobacter telluris sp. nov. and Acidobacterium dinghuensis sp. nov., two acidobacteria isolated from forest soil.</title>
        <authorList>
            <person name="Fu J."/>
            <person name="Qiu L."/>
        </authorList>
    </citation>
    <scope>NUCLEOTIDE SEQUENCE [LARGE SCALE GENOMIC DNA]</scope>
    <source>
        <strain evidence="2">4Y35</strain>
    </source>
</reference>
<proteinExistence type="predicted"/>
<dbReference type="EMBL" id="CP060394">
    <property type="protein sequence ID" value="QNI34295.1"/>
    <property type="molecule type" value="Genomic_DNA"/>
</dbReference>
<evidence type="ECO:0000313" key="3">
    <source>
        <dbReference type="Proteomes" id="UP000515312"/>
    </source>
</evidence>
<dbReference type="PROSITE" id="PS51502">
    <property type="entry name" value="S_R_A_B_BARREL"/>
    <property type="match status" value="1"/>
</dbReference>
<dbReference type="SMART" id="SM00886">
    <property type="entry name" value="Dabb"/>
    <property type="match status" value="1"/>
</dbReference>
<name>A0A7G8BP25_9BACT</name>
<keyword evidence="3" id="KW-1185">Reference proteome</keyword>
<accession>A0A7G8BP25</accession>
<organism evidence="2 3">
    <name type="scientific">Alloacidobacterium dinghuense</name>
    <dbReference type="NCBI Taxonomy" id="2763107"/>
    <lineage>
        <taxon>Bacteria</taxon>
        <taxon>Pseudomonadati</taxon>
        <taxon>Acidobacteriota</taxon>
        <taxon>Terriglobia</taxon>
        <taxon>Terriglobales</taxon>
        <taxon>Acidobacteriaceae</taxon>
        <taxon>Alloacidobacterium</taxon>
    </lineage>
</organism>
<dbReference type="RefSeq" id="WP_186746356.1">
    <property type="nucleotide sequence ID" value="NZ_CP060394.1"/>
</dbReference>
<evidence type="ECO:0000313" key="2">
    <source>
        <dbReference type="EMBL" id="QNI34295.1"/>
    </source>
</evidence>
<dbReference type="InterPro" id="IPR013097">
    <property type="entry name" value="Dabb"/>
</dbReference>
<dbReference type="KEGG" id="adin:H7849_10600"/>
<evidence type="ECO:0000259" key="1">
    <source>
        <dbReference type="PROSITE" id="PS51502"/>
    </source>
</evidence>
<dbReference type="Pfam" id="PF07876">
    <property type="entry name" value="Dabb"/>
    <property type="match status" value="1"/>
</dbReference>
<protein>
    <submittedName>
        <fullName evidence="2">Dabb family protein</fullName>
    </submittedName>
</protein>
<dbReference type="Proteomes" id="UP000515312">
    <property type="component" value="Chromosome"/>
</dbReference>
<dbReference type="SUPFAM" id="SSF54909">
    <property type="entry name" value="Dimeric alpha+beta barrel"/>
    <property type="match status" value="1"/>
</dbReference>
<dbReference type="InterPro" id="IPR011008">
    <property type="entry name" value="Dimeric_a/b-barrel"/>
</dbReference>
<dbReference type="Gene3D" id="3.30.70.100">
    <property type="match status" value="1"/>
</dbReference>